<dbReference type="Proteomes" id="UP000547011">
    <property type="component" value="Unassembled WGS sequence"/>
</dbReference>
<evidence type="ECO:0000313" key="3">
    <source>
        <dbReference type="Proteomes" id="UP000547011"/>
    </source>
</evidence>
<reference evidence="2 3" key="1">
    <citation type="submission" date="2020-08" db="EMBL/GenBank/DDBJ databases">
        <title>Genomic Encyclopedia of Type Strains, Phase IV (KMG-IV): sequencing the most valuable type-strain genomes for metagenomic binning, comparative biology and taxonomic classification.</title>
        <authorList>
            <person name="Goeker M."/>
        </authorList>
    </citation>
    <scope>NUCLEOTIDE SEQUENCE [LARGE SCALE GENOMIC DNA]</scope>
    <source>
        <strain evidence="2 3">DSM 23447</strain>
    </source>
</reference>
<evidence type="ECO:0008006" key="4">
    <source>
        <dbReference type="Google" id="ProtNLM"/>
    </source>
</evidence>
<comment type="caution">
    <text evidence="2">The sequence shown here is derived from an EMBL/GenBank/DDBJ whole genome shotgun (WGS) entry which is preliminary data.</text>
</comment>
<dbReference type="AlphaFoldDB" id="A0A7W6IPS7"/>
<evidence type="ECO:0000256" key="1">
    <source>
        <dbReference type="SAM" id="MobiDB-lite"/>
    </source>
</evidence>
<accession>A0A7W6IPS7</accession>
<gene>
    <name evidence="2" type="ORF">GGR20_003277</name>
</gene>
<sequence length="428" mass="44509">MIRAGVSVVDITPPAGLEMCGFAARIPPATGAHDPLTVRALVIGDTAIAVADVIGIDAALSNRVRQASGLPPERVTLAATHTHGGPLSMPGRLSGETDPSFLAGLEEAFVTALRSAASTAEPVTLQGGVGPEPGIARNRRHPNGPVDTGVPVLRLNRADGSAMAVLISYACHPVVLSSDNLLWTADYPHYVRICLEAALPGAVALFATGCAGDVNTGHSAAASLDPVSNPARSFAEAERIGQAIADAALAAPLRSLGETIKAAQSDVLLEFADDEDVPALLAAWKTERQSAPPNRARLLDIWSDWADRRAQQAPAPIAERVTTASWGGARILAMPGEIFAETALSLRRAVAADGPGPLFILGYADDNPGYIPPESEFAFGGYEVTEAHRFYGLPAGLAPRSAERLAKAVFHAAGGQHHDDITKGDCHD</sequence>
<keyword evidence="3" id="KW-1185">Reference proteome</keyword>
<feature type="region of interest" description="Disordered" evidence="1">
    <location>
        <begin position="123"/>
        <end position="147"/>
    </location>
</feature>
<proteinExistence type="predicted"/>
<organism evidence="2 3">
    <name type="scientific">Devosia subaequoris</name>
    <dbReference type="NCBI Taxonomy" id="395930"/>
    <lineage>
        <taxon>Bacteria</taxon>
        <taxon>Pseudomonadati</taxon>
        <taxon>Pseudomonadota</taxon>
        <taxon>Alphaproteobacteria</taxon>
        <taxon>Hyphomicrobiales</taxon>
        <taxon>Devosiaceae</taxon>
        <taxon>Devosia</taxon>
    </lineage>
</organism>
<evidence type="ECO:0000313" key="2">
    <source>
        <dbReference type="EMBL" id="MBB4053615.1"/>
    </source>
</evidence>
<name>A0A7W6IPS7_9HYPH</name>
<dbReference type="EMBL" id="JACIEW010000009">
    <property type="protein sequence ID" value="MBB4053615.1"/>
    <property type="molecule type" value="Genomic_DNA"/>
</dbReference>
<protein>
    <recommendedName>
        <fullName evidence="4">Alkaline ceramidase</fullName>
    </recommendedName>
</protein>
<dbReference type="RefSeq" id="WP_183312387.1">
    <property type="nucleotide sequence ID" value="NZ_JACIEW010000009.1"/>
</dbReference>